<evidence type="ECO:0000259" key="2">
    <source>
        <dbReference type="Pfam" id="PF14599"/>
    </source>
</evidence>
<dbReference type="EMBL" id="AUSU01008631">
    <property type="protein sequence ID" value="EPS59109.1"/>
    <property type="molecule type" value="Genomic_DNA"/>
</dbReference>
<protein>
    <recommendedName>
        <fullName evidence="5">RING-type domain-containing protein</fullName>
    </recommendedName>
</protein>
<evidence type="ECO:0008006" key="5">
    <source>
        <dbReference type="Google" id="ProtNLM"/>
    </source>
</evidence>
<sequence>QFLFDSTKQALILKCGHTMHAECRDEMFSKNQYRCPICSKSVLDMSTSWEMLDQEIEATAMPREYRYEVQILCNDCNSTSTAMFHIVGHKCGRCGSYNTRLI</sequence>
<dbReference type="GO" id="GO:0005634">
    <property type="term" value="C:nucleus"/>
    <property type="evidence" value="ECO:0007669"/>
    <property type="project" value="TreeGrafter"/>
</dbReference>
<dbReference type="PANTHER" id="PTHR21319:SF12">
    <property type="entry name" value="ZINC FINGER (C3HC4-TYPE RING FINGER) FAMILY PROTEIN"/>
    <property type="match status" value="1"/>
</dbReference>
<evidence type="ECO:0000259" key="1">
    <source>
        <dbReference type="Pfam" id="PF13639"/>
    </source>
</evidence>
<feature type="domain" description="RCHY1 zinc-ribbon" evidence="2">
    <location>
        <begin position="43"/>
        <end position="100"/>
    </location>
</feature>
<dbReference type="GO" id="GO:0006511">
    <property type="term" value="P:ubiquitin-dependent protein catabolic process"/>
    <property type="evidence" value="ECO:0007669"/>
    <property type="project" value="TreeGrafter"/>
</dbReference>
<accession>S8BXJ1</accession>
<feature type="domain" description="RING-type" evidence="1">
    <location>
        <begin position="4"/>
        <end position="38"/>
    </location>
</feature>
<dbReference type="Proteomes" id="UP000015453">
    <property type="component" value="Unassembled WGS sequence"/>
</dbReference>
<dbReference type="Gene3D" id="3.30.40.10">
    <property type="entry name" value="Zinc/RING finger domain, C3HC4 (zinc finger)"/>
    <property type="match status" value="1"/>
</dbReference>
<dbReference type="GO" id="GO:0061630">
    <property type="term" value="F:ubiquitin protein ligase activity"/>
    <property type="evidence" value="ECO:0007669"/>
    <property type="project" value="TreeGrafter"/>
</dbReference>
<dbReference type="SUPFAM" id="SSF57850">
    <property type="entry name" value="RING/U-box"/>
    <property type="match status" value="1"/>
</dbReference>
<dbReference type="InterPro" id="IPR013083">
    <property type="entry name" value="Znf_RING/FYVE/PHD"/>
</dbReference>
<dbReference type="Gene3D" id="2.20.28.10">
    <property type="match status" value="1"/>
</dbReference>
<proteinExistence type="predicted"/>
<dbReference type="AlphaFoldDB" id="S8BXJ1"/>
<dbReference type="Pfam" id="PF13639">
    <property type="entry name" value="zf-RING_2"/>
    <property type="match status" value="1"/>
</dbReference>
<reference evidence="3 4" key="1">
    <citation type="journal article" date="2013" name="BMC Genomics">
        <title>The miniature genome of a carnivorous plant Genlisea aurea contains a low number of genes and short non-coding sequences.</title>
        <authorList>
            <person name="Leushkin E.V."/>
            <person name="Sutormin R.A."/>
            <person name="Nabieva E.R."/>
            <person name="Penin A.A."/>
            <person name="Kondrashov A.S."/>
            <person name="Logacheva M.D."/>
        </authorList>
    </citation>
    <scope>NUCLEOTIDE SEQUENCE [LARGE SCALE GENOMIC DNA]</scope>
</reference>
<name>S8BXJ1_9LAMI</name>
<evidence type="ECO:0000313" key="3">
    <source>
        <dbReference type="EMBL" id="EPS59109.1"/>
    </source>
</evidence>
<feature type="non-terminal residue" evidence="3">
    <location>
        <position position="102"/>
    </location>
</feature>
<dbReference type="InterPro" id="IPR001841">
    <property type="entry name" value="Znf_RING"/>
</dbReference>
<evidence type="ECO:0000313" key="4">
    <source>
        <dbReference type="Proteomes" id="UP000015453"/>
    </source>
</evidence>
<organism evidence="3 4">
    <name type="scientific">Genlisea aurea</name>
    <dbReference type="NCBI Taxonomy" id="192259"/>
    <lineage>
        <taxon>Eukaryota</taxon>
        <taxon>Viridiplantae</taxon>
        <taxon>Streptophyta</taxon>
        <taxon>Embryophyta</taxon>
        <taxon>Tracheophyta</taxon>
        <taxon>Spermatophyta</taxon>
        <taxon>Magnoliopsida</taxon>
        <taxon>eudicotyledons</taxon>
        <taxon>Gunneridae</taxon>
        <taxon>Pentapetalae</taxon>
        <taxon>asterids</taxon>
        <taxon>lamiids</taxon>
        <taxon>Lamiales</taxon>
        <taxon>Lentibulariaceae</taxon>
        <taxon>Genlisea</taxon>
    </lineage>
</organism>
<dbReference type="PANTHER" id="PTHR21319">
    <property type="entry name" value="RING FINGER AND CHY ZINC FINGER DOMAIN-CONTAINING PROTEIN 1"/>
    <property type="match status" value="1"/>
</dbReference>
<comment type="caution">
    <text evidence="3">The sequence shown here is derived from an EMBL/GenBank/DDBJ whole genome shotgun (WGS) entry which is preliminary data.</text>
</comment>
<feature type="non-terminal residue" evidence="3">
    <location>
        <position position="1"/>
    </location>
</feature>
<gene>
    <name evidence="3" type="ORF">M569_15701</name>
</gene>
<dbReference type="OrthoDB" id="411372at2759"/>
<dbReference type="GO" id="GO:0016567">
    <property type="term" value="P:protein ubiquitination"/>
    <property type="evidence" value="ECO:0007669"/>
    <property type="project" value="TreeGrafter"/>
</dbReference>
<keyword evidence="4" id="KW-1185">Reference proteome</keyword>
<dbReference type="Pfam" id="PF14599">
    <property type="entry name" value="zinc_ribbon_6"/>
    <property type="match status" value="1"/>
</dbReference>
<dbReference type="InterPro" id="IPR039512">
    <property type="entry name" value="RCHY1_zinc-ribbon"/>
</dbReference>